<proteinExistence type="predicted"/>
<dbReference type="AlphaFoldDB" id="A0A292YPK1"/>
<evidence type="ECO:0000313" key="1">
    <source>
        <dbReference type="EMBL" id="GAX90841.1"/>
    </source>
</evidence>
<sequence>MKSKTLTISICSFGLALGVLFGFNIVNANSKYIKKDGFLIDSKTKTPVTEYITIDENSPLAKEKSVKLVNGIDESIVAEVTLEEFLKNQQYYEKLLTEKTNKAKEALVKAGKWEEFKEKFEQKRGATSK</sequence>
<name>A0A292YPK1_9BACL</name>
<accession>A0A292YPK1</accession>
<evidence type="ECO:0000313" key="2">
    <source>
        <dbReference type="Proteomes" id="UP000217785"/>
    </source>
</evidence>
<protein>
    <submittedName>
        <fullName evidence="1">Uncharacterized protein</fullName>
    </submittedName>
</protein>
<keyword evidence="2" id="KW-1185">Reference proteome</keyword>
<dbReference type="EMBL" id="BDUF01000064">
    <property type="protein sequence ID" value="GAX90841.1"/>
    <property type="molecule type" value="Genomic_DNA"/>
</dbReference>
<gene>
    <name evidence="1" type="ORF">EFBL_2483</name>
</gene>
<comment type="caution">
    <text evidence="1">The sequence shown here is derived from an EMBL/GenBank/DDBJ whole genome shotgun (WGS) entry which is preliminary data.</text>
</comment>
<dbReference type="Proteomes" id="UP000217785">
    <property type="component" value="Unassembled WGS sequence"/>
</dbReference>
<dbReference type="RefSeq" id="WP_096182561.1">
    <property type="nucleotide sequence ID" value="NZ_BDUF01000064.1"/>
</dbReference>
<reference evidence="2" key="1">
    <citation type="submission" date="2017-07" db="EMBL/GenBank/DDBJ databases">
        <title>Draft genome sequence of Effusibacillus lacus strain skLN1.</title>
        <authorList>
            <person name="Watanabe M."/>
            <person name="Kojima H."/>
            <person name="Fukui M."/>
        </authorList>
    </citation>
    <scope>NUCLEOTIDE SEQUENCE [LARGE SCALE GENOMIC DNA]</scope>
    <source>
        <strain evidence="2">skLN1</strain>
    </source>
</reference>
<organism evidence="1 2">
    <name type="scientific">Effusibacillus lacus</name>
    <dbReference type="NCBI Taxonomy" id="1348429"/>
    <lineage>
        <taxon>Bacteria</taxon>
        <taxon>Bacillati</taxon>
        <taxon>Bacillota</taxon>
        <taxon>Bacilli</taxon>
        <taxon>Bacillales</taxon>
        <taxon>Alicyclobacillaceae</taxon>
        <taxon>Effusibacillus</taxon>
    </lineage>
</organism>